<dbReference type="InterPro" id="IPR018154">
    <property type="entry name" value="TLV/ENV_coat_polyprotein"/>
</dbReference>
<dbReference type="RefSeq" id="XP_021108460.1">
    <property type="nucleotide sequence ID" value="XM_021252801.1"/>
</dbReference>
<keyword evidence="2" id="KW-1185">Reference proteome</keyword>
<keyword evidence="1" id="KW-1133">Transmembrane helix</keyword>
<accession>A0AAX6SKQ3</accession>
<feature type="transmembrane region" description="Helical" evidence="1">
    <location>
        <begin position="367"/>
        <end position="388"/>
    </location>
</feature>
<evidence type="ECO:0000256" key="1">
    <source>
        <dbReference type="SAM" id="Phobius"/>
    </source>
</evidence>
<evidence type="ECO:0000313" key="4">
    <source>
        <dbReference type="RefSeq" id="XP_021108461.1"/>
    </source>
</evidence>
<sequence>MEGYQPTRRPKAKIGVGWRCFAFMIIFSGTLAVLPPRGLDHTKNVWIQLANSLNLSEFCLNVDVNFHYVLGSCLILICTPLELIRPYTLFKDIPGKKNLTYMDSYNWGPVTCHKPKNAVKLYTPKVIMSNKTECAIYEGCTTKCLKMKQLKEMPCHVKQKIVYNNCRISLPIGWFYTCEGVTFNYIPTNLTETRCCLSRLAVVLPDKTDLIVPNRTRRWSPYTAPGCNDDVGLLTDAEVITMIASFVALPSIGVYAEKAVRKLACKVVKGLNATSSALALINQELQEQRQAILDNRAAIDYLLLFHHQGYKKIKNMCCFNLTNNGPKIKEEIKQLEDLAQKVHDEDGGDLFKWLTKWLPNLQWLRQLFIAIIIICICLLLSCCCIQWMPTFMCKIT</sequence>
<keyword evidence="1" id="KW-0812">Transmembrane</keyword>
<gene>
    <name evidence="3 4" type="primary">LOC110347717</name>
</gene>
<evidence type="ECO:0000313" key="2">
    <source>
        <dbReference type="Proteomes" id="UP000694906"/>
    </source>
</evidence>
<name>A0AAX6SKQ3_HETGA</name>
<dbReference type="PANTHER" id="PTHR10424">
    <property type="entry name" value="VIRAL ENVELOPE PROTEIN"/>
    <property type="match status" value="1"/>
</dbReference>
<dbReference type="Proteomes" id="UP000694906">
    <property type="component" value="Unplaced"/>
</dbReference>
<dbReference type="AlphaFoldDB" id="A0AAX6SKQ3"/>
<dbReference type="RefSeq" id="XP_021108461.1">
    <property type="nucleotide sequence ID" value="XM_021252802.1"/>
</dbReference>
<dbReference type="Gene3D" id="1.10.287.210">
    <property type="match status" value="1"/>
</dbReference>
<evidence type="ECO:0000313" key="3">
    <source>
        <dbReference type="RefSeq" id="XP_021108460.1"/>
    </source>
</evidence>
<feature type="transmembrane region" description="Helical" evidence="1">
    <location>
        <begin position="16"/>
        <end position="34"/>
    </location>
</feature>
<keyword evidence="1" id="KW-0472">Membrane</keyword>
<dbReference type="GeneID" id="110347717"/>
<proteinExistence type="predicted"/>
<reference evidence="3 4" key="1">
    <citation type="submission" date="2025-04" db="UniProtKB">
        <authorList>
            <consortium name="RefSeq"/>
        </authorList>
    </citation>
    <scope>IDENTIFICATION</scope>
</reference>
<organism evidence="2 3">
    <name type="scientific">Heterocephalus glaber</name>
    <name type="common">Naked mole rat</name>
    <dbReference type="NCBI Taxonomy" id="10181"/>
    <lineage>
        <taxon>Eukaryota</taxon>
        <taxon>Metazoa</taxon>
        <taxon>Chordata</taxon>
        <taxon>Craniata</taxon>
        <taxon>Vertebrata</taxon>
        <taxon>Euteleostomi</taxon>
        <taxon>Mammalia</taxon>
        <taxon>Eutheria</taxon>
        <taxon>Euarchontoglires</taxon>
        <taxon>Glires</taxon>
        <taxon>Rodentia</taxon>
        <taxon>Hystricomorpha</taxon>
        <taxon>Bathyergidae</taxon>
        <taxon>Heterocephalus</taxon>
    </lineage>
</organism>
<dbReference type="SUPFAM" id="SSF58069">
    <property type="entry name" value="Virus ectodomain"/>
    <property type="match status" value="1"/>
</dbReference>
<protein>
    <submittedName>
        <fullName evidence="3 4">Uncharacterized protein LOC110347717</fullName>
    </submittedName>
</protein>